<organism evidence="1 2">
    <name type="scientific">Actinocrispum wychmicini</name>
    <dbReference type="NCBI Taxonomy" id="1213861"/>
    <lineage>
        <taxon>Bacteria</taxon>
        <taxon>Bacillati</taxon>
        <taxon>Actinomycetota</taxon>
        <taxon>Actinomycetes</taxon>
        <taxon>Pseudonocardiales</taxon>
        <taxon>Pseudonocardiaceae</taxon>
        <taxon>Actinocrispum</taxon>
    </lineage>
</organism>
<dbReference type="EMBL" id="SLWS01000002">
    <property type="protein sequence ID" value="TCO62802.1"/>
    <property type="molecule type" value="Genomic_DNA"/>
</dbReference>
<accession>A0A4R2JUS7</accession>
<dbReference type="OrthoDB" id="3692187at2"/>
<sequence>MADGLRKVPMASGFGLSFVQPETGSQILCQALSTDQWQRLLGADARRVPNVEGTDSRCKITAGQLSIELSLYPSPDVFRGVETIAGRPAAVREDSGVAMDVAIADRVALTLGSVQWPVLTLRTTGDLALARKVLADLVPVLAKPGGPAVKADTAGLFPFVATPFSHDEFLDLPKPVQALQLCTLVQEKFGAQVVSTSVFGNCDFRLPDGRSQSIGMMSGMPIAAAYNSRIAGRPAAELGEPDLIRLRDGVPVDLAVGGGNRDFAEKLVPLLV</sequence>
<keyword evidence="2" id="KW-1185">Reference proteome</keyword>
<evidence type="ECO:0000313" key="1">
    <source>
        <dbReference type="EMBL" id="TCO62802.1"/>
    </source>
</evidence>
<gene>
    <name evidence="1" type="ORF">EV192_102941</name>
</gene>
<comment type="caution">
    <text evidence="1">The sequence shown here is derived from an EMBL/GenBank/DDBJ whole genome shotgun (WGS) entry which is preliminary data.</text>
</comment>
<evidence type="ECO:0000313" key="2">
    <source>
        <dbReference type="Proteomes" id="UP000295680"/>
    </source>
</evidence>
<dbReference type="Proteomes" id="UP000295680">
    <property type="component" value="Unassembled WGS sequence"/>
</dbReference>
<protein>
    <submittedName>
        <fullName evidence="1">Uncharacterized protein</fullName>
    </submittedName>
</protein>
<dbReference type="RefSeq" id="WP_132114835.1">
    <property type="nucleotide sequence ID" value="NZ_SLWS01000002.1"/>
</dbReference>
<proteinExistence type="predicted"/>
<name>A0A4R2JUS7_9PSEU</name>
<dbReference type="AlphaFoldDB" id="A0A4R2JUS7"/>
<reference evidence="1 2" key="1">
    <citation type="submission" date="2019-03" db="EMBL/GenBank/DDBJ databases">
        <title>Genomic Encyclopedia of Type Strains, Phase IV (KMG-IV): sequencing the most valuable type-strain genomes for metagenomic binning, comparative biology and taxonomic classification.</title>
        <authorList>
            <person name="Goeker M."/>
        </authorList>
    </citation>
    <scope>NUCLEOTIDE SEQUENCE [LARGE SCALE GENOMIC DNA]</scope>
    <source>
        <strain evidence="1 2">DSM 45934</strain>
    </source>
</reference>